<feature type="transmembrane region" description="Helical" evidence="7">
    <location>
        <begin position="49"/>
        <end position="67"/>
    </location>
</feature>
<keyword evidence="2" id="KW-0813">Transport</keyword>
<dbReference type="InterPro" id="IPR050189">
    <property type="entry name" value="MFS_Efflux_Transporters"/>
</dbReference>
<feature type="transmembrane region" description="Helical" evidence="7">
    <location>
        <begin position="239"/>
        <end position="263"/>
    </location>
</feature>
<keyword evidence="6 7" id="KW-0472">Membrane</keyword>
<name>A0A1L7LIF0_9STRE</name>
<dbReference type="GO" id="GO:0005886">
    <property type="term" value="C:plasma membrane"/>
    <property type="evidence" value="ECO:0007669"/>
    <property type="project" value="UniProtKB-SubCell"/>
</dbReference>
<organism evidence="9 10">
    <name type="scientific">Streptococcus troglodytae</name>
    <dbReference type="NCBI Taxonomy" id="1111760"/>
    <lineage>
        <taxon>Bacteria</taxon>
        <taxon>Bacillati</taxon>
        <taxon>Bacillota</taxon>
        <taxon>Bacilli</taxon>
        <taxon>Lactobacillales</taxon>
        <taxon>Streptococcaceae</taxon>
        <taxon>Streptococcus</taxon>
    </lineage>
</organism>
<evidence type="ECO:0000259" key="8">
    <source>
        <dbReference type="PROSITE" id="PS50850"/>
    </source>
</evidence>
<dbReference type="InterPro" id="IPR036259">
    <property type="entry name" value="MFS_trans_sf"/>
</dbReference>
<keyword evidence="4 7" id="KW-0812">Transmembrane</keyword>
<dbReference type="InterPro" id="IPR020846">
    <property type="entry name" value="MFS_dom"/>
</dbReference>
<evidence type="ECO:0000313" key="9">
    <source>
        <dbReference type="EMBL" id="BAQ23956.1"/>
    </source>
</evidence>
<feature type="domain" description="Major facilitator superfamily (MFS) profile" evidence="8">
    <location>
        <begin position="12"/>
        <end position="393"/>
    </location>
</feature>
<dbReference type="Gene3D" id="1.20.1250.20">
    <property type="entry name" value="MFS general substrate transporter like domains"/>
    <property type="match status" value="1"/>
</dbReference>
<dbReference type="PROSITE" id="PS50850">
    <property type="entry name" value="MFS"/>
    <property type="match status" value="1"/>
</dbReference>
<feature type="transmembrane region" description="Helical" evidence="7">
    <location>
        <begin position="364"/>
        <end position="384"/>
    </location>
</feature>
<evidence type="ECO:0000256" key="1">
    <source>
        <dbReference type="ARBA" id="ARBA00004651"/>
    </source>
</evidence>
<dbReference type="InterPro" id="IPR011701">
    <property type="entry name" value="MFS"/>
</dbReference>
<sequence>MNQNNLSPSSWLFKISILSLSILAMTAPSISIANNLLQKTFTQQSTAEIEMISTLPNFGVLLLILFADTIANKFGIKRTIMAGLLMYLLGGVLPAFIPNYYAIVFLRFLMGCGIGLFNPFSVSLMYRFYKDQELSDMLGFQNTGQNLGNAGFGFLLGALVLAGWKVAFMGYFIALIPLILFGTFVVIPNDQPIIKKERPKLANSINGHILLLALLFLIIFGIFMMMTIKMALFGAETGLISASAASSILAVLGLSSMFSAIVFGKLSKRVGNFILPISLTGIAVGFFIVASASNAAMVVVGVIIAGIFFGWVFPQAFLRAAQVGPKEGGTLTTSVILMGINLGAFLSPSVVNFVAHLLGNKTAASVLAMCGWGFVLLAVLEYLYTFFNQRKQVS</sequence>
<feature type="transmembrane region" description="Helical" evidence="7">
    <location>
        <begin position="79"/>
        <end position="97"/>
    </location>
</feature>
<keyword evidence="3" id="KW-1003">Cell membrane</keyword>
<feature type="transmembrane region" description="Helical" evidence="7">
    <location>
        <begin position="295"/>
        <end position="314"/>
    </location>
</feature>
<evidence type="ECO:0000313" key="10">
    <source>
        <dbReference type="Proteomes" id="UP000217758"/>
    </source>
</evidence>
<evidence type="ECO:0000256" key="6">
    <source>
        <dbReference type="ARBA" id="ARBA00023136"/>
    </source>
</evidence>
<dbReference type="EMBL" id="AP014612">
    <property type="protein sequence ID" value="BAQ23956.1"/>
    <property type="molecule type" value="Genomic_DNA"/>
</dbReference>
<feature type="transmembrane region" description="Helical" evidence="7">
    <location>
        <begin position="12"/>
        <end position="37"/>
    </location>
</feature>
<dbReference type="GO" id="GO:0022857">
    <property type="term" value="F:transmembrane transporter activity"/>
    <property type="evidence" value="ECO:0007669"/>
    <property type="project" value="InterPro"/>
</dbReference>
<protein>
    <submittedName>
        <fullName evidence="9">Major facilitator superfamily protein</fullName>
    </submittedName>
</protein>
<comment type="subcellular location">
    <subcellularLocation>
        <location evidence="1">Cell membrane</location>
        <topology evidence="1">Multi-pass membrane protein</topology>
    </subcellularLocation>
</comment>
<feature type="transmembrane region" description="Helical" evidence="7">
    <location>
        <begin position="209"/>
        <end position="233"/>
    </location>
</feature>
<dbReference type="PANTHER" id="PTHR43124">
    <property type="entry name" value="PURINE EFFLUX PUMP PBUE"/>
    <property type="match status" value="1"/>
</dbReference>
<feature type="transmembrane region" description="Helical" evidence="7">
    <location>
        <begin position="270"/>
        <end position="289"/>
    </location>
</feature>
<gene>
    <name evidence="9" type="ORF">SRT_06950</name>
</gene>
<dbReference type="KEGG" id="strg:SRT_06950"/>
<reference evidence="9 10" key="1">
    <citation type="journal article" date="2016" name="Microbiol. Immunol.">
        <title>Complete genome sequence of Streptococcus troglodytae TKU31 isolated from the oral cavity of a chimpanzee (Pan troglodytes).</title>
        <authorList>
            <person name="Okamoto M."/>
            <person name="Naito M."/>
            <person name="Miyanohara M."/>
            <person name="Imai S."/>
            <person name="Nomura Y."/>
            <person name="Saito W."/>
            <person name="Momoi Y."/>
            <person name="Takada K."/>
            <person name="Miyabe-Nishiwaki T."/>
            <person name="Tomonaga M."/>
            <person name="Hanada N."/>
        </authorList>
    </citation>
    <scope>NUCLEOTIDE SEQUENCE [LARGE SCALE GENOMIC DNA]</scope>
    <source>
        <strain evidence="10">TKU 31</strain>
    </source>
</reference>
<dbReference type="PANTHER" id="PTHR43124:SF3">
    <property type="entry name" value="CHLORAMPHENICOL EFFLUX PUMP RV0191"/>
    <property type="match status" value="1"/>
</dbReference>
<evidence type="ECO:0000256" key="3">
    <source>
        <dbReference type="ARBA" id="ARBA00022475"/>
    </source>
</evidence>
<dbReference type="Pfam" id="PF07690">
    <property type="entry name" value="MFS_1"/>
    <property type="match status" value="1"/>
</dbReference>
<feature type="transmembrane region" description="Helical" evidence="7">
    <location>
        <begin position="103"/>
        <end position="126"/>
    </location>
</feature>
<evidence type="ECO:0000256" key="7">
    <source>
        <dbReference type="SAM" id="Phobius"/>
    </source>
</evidence>
<dbReference type="Proteomes" id="UP000217758">
    <property type="component" value="Chromosome"/>
</dbReference>
<feature type="transmembrane region" description="Helical" evidence="7">
    <location>
        <begin position="335"/>
        <end position="358"/>
    </location>
</feature>
<accession>A0A1L7LIF0</accession>
<feature type="transmembrane region" description="Helical" evidence="7">
    <location>
        <begin position="170"/>
        <end position="188"/>
    </location>
</feature>
<evidence type="ECO:0000256" key="5">
    <source>
        <dbReference type="ARBA" id="ARBA00022989"/>
    </source>
</evidence>
<proteinExistence type="predicted"/>
<dbReference type="AlphaFoldDB" id="A0A1L7LIF0"/>
<evidence type="ECO:0000256" key="4">
    <source>
        <dbReference type="ARBA" id="ARBA00022692"/>
    </source>
</evidence>
<dbReference type="RefSeq" id="WP_128833069.1">
    <property type="nucleotide sequence ID" value="NZ_AP014612.1"/>
</dbReference>
<evidence type="ECO:0000256" key="2">
    <source>
        <dbReference type="ARBA" id="ARBA00022448"/>
    </source>
</evidence>
<dbReference type="SUPFAM" id="SSF103473">
    <property type="entry name" value="MFS general substrate transporter"/>
    <property type="match status" value="1"/>
</dbReference>
<keyword evidence="10" id="KW-1185">Reference proteome</keyword>
<keyword evidence="5 7" id="KW-1133">Transmembrane helix</keyword>